<reference evidence="3" key="1">
    <citation type="journal article" date="2019" name="Int. J. Syst. Evol. Microbiol.">
        <title>The Global Catalogue of Microorganisms (GCM) 10K type strain sequencing project: providing services to taxonomists for standard genome sequencing and annotation.</title>
        <authorList>
            <consortium name="The Broad Institute Genomics Platform"/>
            <consortium name="The Broad Institute Genome Sequencing Center for Infectious Disease"/>
            <person name="Wu L."/>
            <person name="Ma J."/>
        </authorList>
    </citation>
    <scope>NUCLEOTIDE SEQUENCE [LARGE SCALE GENOMIC DNA]</scope>
    <source>
        <strain evidence="3">JCM 17656</strain>
    </source>
</reference>
<organism evidence="2 3">
    <name type="scientific">Streptomyces osmaniensis</name>
    <dbReference type="NCBI Taxonomy" id="593134"/>
    <lineage>
        <taxon>Bacteria</taxon>
        <taxon>Bacillati</taxon>
        <taxon>Actinomycetota</taxon>
        <taxon>Actinomycetes</taxon>
        <taxon>Kitasatosporales</taxon>
        <taxon>Streptomycetaceae</taxon>
        <taxon>Streptomyces</taxon>
    </lineage>
</organism>
<feature type="compositionally biased region" description="Polar residues" evidence="1">
    <location>
        <begin position="112"/>
        <end position="121"/>
    </location>
</feature>
<feature type="region of interest" description="Disordered" evidence="1">
    <location>
        <begin position="92"/>
        <end position="121"/>
    </location>
</feature>
<keyword evidence="3" id="KW-1185">Reference proteome</keyword>
<evidence type="ECO:0000256" key="1">
    <source>
        <dbReference type="SAM" id="MobiDB-lite"/>
    </source>
</evidence>
<dbReference type="InterPro" id="IPR046342">
    <property type="entry name" value="CBS_dom_sf"/>
</dbReference>
<gene>
    <name evidence="2" type="ORF">GCM10022295_57710</name>
</gene>
<proteinExistence type="predicted"/>
<name>A0ABP6XQA6_9ACTN</name>
<dbReference type="EMBL" id="BAABCE010000011">
    <property type="protein sequence ID" value="GAA3568323.1"/>
    <property type="molecule type" value="Genomic_DNA"/>
</dbReference>
<evidence type="ECO:0000313" key="2">
    <source>
        <dbReference type="EMBL" id="GAA3568323.1"/>
    </source>
</evidence>
<comment type="caution">
    <text evidence="2">The sequence shown here is derived from an EMBL/GenBank/DDBJ whole genome shotgun (WGS) entry which is preliminary data.</text>
</comment>
<sequence>MTPVQTQRQQAVPSPVSAVDDMAADGPRVSDDMTVEVALSVMVSAGVEYLFLCDGDDQCTGSITLAELAVHRGSSTYTDQIRLRDVLADRLPRSAGSPAPSPFLLPGRASCAVSSPGTRST</sequence>
<accession>A0ABP6XQA6</accession>
<dbReference type="Proteomes" id="UP001500707">
    <property type="component" value="Unassembled WGS sequence"/>
</dbReference>
<protein>
    <recommendedName>
        <fullName evidence="4">CBS domain-containing protein</fullName>
    </recommendedName>
</protein>
<feature type="region of interest" description="Disordered" evidence="1">
    <location>
        <begin position="1"/>
        <end position="28"/>
    </location>
</feature>
<evidence type="ECO:0000313" key="3">
    <source>
        <dbReference type="Proteomes" id="UP001500707"/>
    </source>
</evidence>
<evidence type="ECO:0008006" key="4">
    <source>
        <dbReference type="Google" id="ProtNLM"/>
    </source>
</evidence>
<dbReference type="SUPFAM" id="SSF54631">
    <property type="entry name" value="CBS-domain pair"/>
    <property type="match status" value="1"/>
</dbReference>
<feature type="compositionally biased region" description="Polar residues" evidence="1">
    <location>
        <begin position="1"/>
        <end position="12"/>
    </location>
</feature>